<evidence type="ECO:0000313" key="2">
    <source>
        <dbReference type="Proteomes" id="UP000297385"/>
    </source>
</evidence>
<organism evidence="1 2">
    <name type="scientific">Paraburkholderia dipogonis</name>
    <dbReference type="NCBI Taxonomy" id="1211383"/>
    <lineage>
        <taxon>Bacteria</taxon>
        <taxon>Pseudomonadati</taxon>
        <taxon>Pseudomonadota</taxon>
        <taxon>Betaproteobacteria</taxon>
        <taxon>Burkholderiales</taxon>
        <taxon>Burkholderiaceae</taxon>
        <taxon>Paraburkholderia</taxon>
    </lineage>
</organism>
<evidence type="ECO:0000313" key="1">
    <source>
        <dbReference type="EMBL" id="TFE40771.1"/>
    </source>
</evidence>
<sequence>MEVCLFLIGHANAPMRETRSPDLSFFELTPRDVDGLRRCVIHVPAASSDCDPLSKTDASARPRCVLQWYFDDLELLEQALQPKGAIHHIAHESSSTGLTFTQQAMAVRRFDIPNPGNLGTHTERCTYLVSYEGEAQDFNAWLSHYLAHHPPLMAQLPGIRELEIYTRLDYRSGPGVVRAAAMQRNKVVFDDSASLAAALASPIRASMKQDFNAFPPYSGATLHFPMRSIYGNLKPK</sequence>
<dbReference type="InterPro" id="IPR011008">
    <property type="entry name" value="Dimeric_a/b-barrel"/>
</dbReference>
<reference evidence="1 2" key="1">
    <citation type="submission" date="2019-03" db="EMBL/GenBank/DDBJ databases">
        <title>Complete Genome Sequence of Paraburkholderia dipogonis ICMP 19430T, a Nitrogen-fixing Symbiont of the South African Invasive Legume Dipogon lignosus in New Zealand.</title>
        <authorList>
            <person name="De Meyer S.E."/>
        </authorList>
    </citation>
    <scope>NUCLEOTIDE SEQUENCE [LARGE SCALE GENOMIC DNA]</scope>
    <source>
        <strain evidence="1 2">ICMP 19430</strain>
    </source>
</reference>
<gene>
    <name evidence="1" type="ORF">E2553_29100</name>
</gene>
<dbReference type="RefSeq" id="WP_134463201.1">
    <property type="nucleotide sequence ID" value="NZ_JBHMFL010000082.1"/>
</dbReference>
<dbReference type="GeneID" id="97303587"/>
<protein>
    <submittedName>
        <fullName evidence="1">EthD family reductase</fullName>
    </submittedName>
</protein>
<dbReference type="AlphaFoldDB" id="A0A4Y8MTI5"/>
<proteinExistence type="predicted"/>
<dbReference type="GO" id="GO:0016491">
    <property type="term" value="F:oxidoreductase activity"/>
    <property type="evidence" value="ECO:0007669"/>
    <property type="project" value="InterPro"/>
</dbReference>
<name>A0A4Y8MTI5_9BURK</name>
<dbReference type="NCBIfam" id="TIGR02118">
    <property type="entry name" value="EthD family reductase"/>
    <property type="match status" value="1"/>
</dbReference>
<dbReference type="EMBL" id="SNVI01000002">
    <property type="protein sequence ID" value="TFE40771.1"/>
    <property type="molecule type" value="Genomic_DNA"/>
</dbReference>
<accession>A0A4Y8MTI5</accession>
<dbReference type="InterPro" id="IPR009799">
    <property type="entry name" value="EthD_dom"/>
</dbReference>
<dbReference type="Proteomes" id="UP000297385">
    <property type="component" value="Unassembled WGS sequence"/>
</dbReference>
<dbReference type="Gene3D" id="3.30.70.100">
    <property type="match status" value="1"/>
</dbReference>
<comment type="caution">
    <text evidence="1">The sequence shown here is derived from an EMBL/GenBank/DDBJ whole genome shotgun (WGS) entry which is preliminary data.</text>
</comment>
<dbReference type="SUPFAM" id="SSF54909">
    <property type="entry name" value="Dimeric alpha+beta barrel"/>
    <property type="match status" value="1"/>
</dbReference>